<feature type="binding site" evidence="7">
    <location>
        <position position="110"/>
    </location>
    <ligand>
        <name>[2Fe-2S] cluster</name>
        <dbReference type="ChEBI" id="CHEBI:190135"/>
    </ligand>
</feature>
<protein>
    <submittedName>
        <fullName evidence="8">NADH-quinone oxidoreductase, E subunit</fullName>
    </submittedName>
</protein>
<evidence type="ECO:0000256" key="3">
    <source>
        <dbReference type="ARBA" id="ARBA00022723"/>
    </source>
</evidence>
<dbReference type="PANTHER" id="PTHR43342:SF1">
    <property type="entry name" value="BIFURCATING [FEFE] HYDROGENASE GAMMA SUBUNIT"/>
    <property type="match status" value="1"/>
</dbReference>
<dbReference type="PANTHER" id="PTHR43342">
    <property type="entry name" value="NADH-QUINONE OXIDOREDUCTASE, E SUBUNIT"/>
    <property type="match status" value="1"/>
</dbReference>
<feature type="binding site" evidence="7">
    <location>
        <position position="65"/>
    </location>
    <ligand>
        <name>[2Fe-2S] cluster</name>
        <dbReference type="ChEBI" id="CHEBI:190135"/>
    </ligand>
</feature>
<feature type="binding site" evidence="7">
    <location>
        <position position="70"/>
    </location>
    <ligand>
        <name>[2Fe-2S] cluster</name>
        <dbReference type="ChEBI" id="CHEBI:190135"/>
    </ligand>
</feature>
<accession>H2J7T6</accession>
<evidence type="ECO:0000256" key="7">
    <source>
        <dbReference type="PIRSR" id="PIRSR000216-1"/>
    </source>
</evidence>
<evidence type="ECO:0000256" key="4">
    <source>
        <dbReference type="ARBA" id="ARBA00023004"/>
    </source>
</evidence>
<dbReference type="CDD" id="cd03064">
    <property type="entry name" value="TRX_Fd_NuoE"/>
    <property type="match status" value="1"/>
</dbReference>
<evidence type="ECO:0000256" key="6">
    <source>
        <dbReference type="ARBA" id="ARBA00034078"/>
    </source>
</evidence>
<feature type="binding site" evidence="7">
    <location>
        <position position="106"/>
    </location>
    <ligand>
        <name>[2Fe-2S] cluster</name>
        <dbReference type="ChEBI" id="CHEBI:190135"/>
    </ligand>
</feature>
<proteinExistence type="inferred from homology"/>
<keyword evidence="9" id="KW-1185">Reference proteome</keyword>
<dbReference type="PIRSF" id="PIRSF000216">
    <property type="entry name" value="NADH_DH_24kDa"/>
    <property type="match status" value="1"/>
</dbReference>
<dbReference type="NCBIfam" id="TIGR01958">
    <property type="entry name" value="nuoE_fam"/>
    <property type="match status" value="1"/>
</dbReference>
<keyword evidence="2 7" id="KW-0001">2Fe-2S</keyword>
<evidence type="ECO:0000313" key="8">
    <source>
        <dbReference type="EMBL" id="AEX85427.1"/>
    </source>
</evidence>
<evidence type="ECO:0000256" key="2">
    <source>
        <dbReference type="ARBA" id="ARBA00022714"/>
    </source>
</evidence>
<comment type="similarity">
    <text evidence="1">Belongs to the complex I 24 kDa subunit family.</text>
</comment>
<dbReference type="Pfam" id="PF01257">
    <property type="entry name" value="2Fe-2S_thioredx"/>
    <property type="match status" value="1"/>
</dbReference>
<dbReference type="SUPFAM" id="SSF52833">
    <property type="entry name" value="Thioredoxin-like"/>
    <property type="match status" value="1"/>
</dbReference>
<dbReference type="eggNOG" id="COG1905">
    <property type="taxonomic scope" value="Bacteria"/>
</dbReference>
<gene>
    <name evidence="8" type="ordered locus">Marpi_1015</name>
</gene>
<dbReference type="Gene3D" id="3.40.30.10">
    <property type="entry name" value="Glutaredoxin"/>
    <property type="match status" value="1"/>
</dbReference>
<dbReference type="KEGG" id="mpz:Marpi_1015"/>
<dbReference type="GO" id="GO:0046872">
    <property type="term" value="F:metal ion binding"/>
    <property type="evidence" value="ECO:0007669"/>
    <property type="project" value="UniProtKB-KW"/>
</dbReference>
<dbReference type="InterPro" id="IPR042128">
    <property type="entry name" value="NuoE_dom"/>
</dbReference>
<dbReference type="Proteomes" id="UP000007161">
    <property type="component" value="Chromosome"/>
</dbReference>
<dbReference type="STRING" id="443254.Marpi_1015"/>
<sequence length="139" mass="16095">MEKFYEKPLLDELHEIQNTYGYIPEEQIIRIAKKRGMPKSELYGVITFYSMFHTKPRGRYIIRVCNSLSCHLNNSKNVVEMIKEYLGIDSGETTKDRKFTLEIVECLGHCGEGPVMMINNKIYTKVTPQQAVSLLKNCI</sequence>
<dbReference type="InterPro" id="IPR041921">
    <property type="entry name" value="NuoE_N"/>
</dbReference>
<name>H2J7T6_MARPK</name>
<dbReference type="HOGENOM" id="CLU_054362_2_1_0"/>
<organism evidence="8 9">
    <name type="scientific">Marinitoga piezophila (strain DSM 14283 / JCM 11233 / KA3)</name>
    <dbReference type="NCBI Taxonomy" id="443254"/>
    <lineage>
        <taxon>Bacteria</taxon>
        <taxon>Thermotogati</taxon>
        <taxon>Thermotogota</taxon>
        <taxon>Thermotogae</taxon>
        <taxon>Petrotogales</taxon>
        <taxon>Petrotogaceae</taxon>
        <taxon>Marinitoga</taxon>
    </lineage>
</organism>
<dbReference type="PROSITE" id="PS01099">
    <property type="entry name" value="COMPLEX1_24K"/>
    <property type="match status" value="1"/>
</dbReference>
<dbReference type="GO" id="GO:0051537">
    <property type="term" value="F:2 iron, 2 sulfur cluster binding"/>
    <property type="evidence" value="ECO:0007669"/>
    <property type="project" value="UniProtKB-KW"/>
</dbReference>
<comment type="cofactor">
    <cofactor evidence="6">
        <name>[2Fe-2S] cluster</name>
        <dbReference type="ChEBI" id="CHEBI:190135"/>
    </cofactor>
</comment>
<dbReference type="Gene3D" id="1.10.10.1590">
    <property type="entry name" value="NADH-quinone oxidoreductase subunit E"/>
    <property type="match status" value="1"/>
</dbReference>
<comment type="cofactor">
    <cofactor evidence="7">
        <name>[2Fe-2S] cluster</name>
        <dbReference type="ChEBI" id="CHEBI:190135"/>
    </cofactor>
    <text evidence="7">Binds 1 [2Fe-2S] cluster.</text>
</comment>
<dbReference type="AlphaFoldDB" id="H2J7T6"/>
<dbReference type="RefSeq" id="WP_014296499.1">
    <property type="nucleotide sequence ID" value="NC_016751.1"/>
</dbReference>
<keyword evidence="3 7" id="KW-0479">Metal-binding</keyword>
<dbReference type="NCBIfam" id="NF005722">
    <property type="entry name" value="PRK07539.1-2"/>
    <property type="match status" value="1"/>
</dbReference>
<dbReference type="InterPro" id="IPR002023">
    <property type="entry name" value="NuoE-like"/>
</dbReference>
<dbReference type="InterPro" id="IPR036249">
    <property type="entry name" value="Thioredoxin-like_sf"/>
</dbReference>
<dbReference type="OrthoDB" id="9807941at2"/>
<reference evidence="8 9" key="1">
    <citation type="journal article" date="2012" name="J. Bacteriol.">
        <title>Complete Genome Sequence of the Thermophilic, Piezophilic, Heterotrophic Bacterium Marinitoga piezophila KA3.</title>
        <authorList>
            <person name="Lucas S."/>
            <person name="Han J."/>
            <person name="Lapidus A."/>
            <person name="Cheng J.F."/>
            <person name="Goodwin L.A."/>
            <person name="Pitluck S."/>
            <person name="Peters L."/>
            <person name="Mikhailova N."/>
            <person name="Teshima H."/>
            <person name="Detter J.C."/>
            <person name="Han C."/>
            <person name="Tapia R."/>
            <person name="Land M."/>
            <person name="Hauser L."/>
            <person name="Kyrpides N.C."/>
            <person name="Ivanova N."/>
            <person name="Pagani I."/>
            <person name="Vannier P."/>
            <person name="Oger P."/>
            <person name="Bartlett D.H."/>
            <person name="Noll K.M."/>
            <person name="Woyke T."/>
            <person name="Jebbar M."/>
        </authorList>
    </citation>
    <scope>NUCLEOTIDE SEQUENCE [LARGE SCALE GENOMIC DNA]</scope>
    <source>
        <strain evidence="9">DSM 14283 / JCM 11233 / KA3</strain>
    </source>
</reference>
<dbReference type="EMBL" id="CP003257">
    <property type="protein sequence ID" value="AEX85427.1"/>
    <property type="molecule type" value="Genomic_DNA"/>
</dbReference>
<dbReference type="GO" id="GO:0016491">
    <property type="term" value="F:oxidoreductase activity"/>
    <property type="evidence" value="ECO:0007669"/>
    <property type="project" value="InterPro"/>
</dbReference>
<keyword evidence="5 7" id="KW-0411">Iron-sulfur</keyword>
<evidence type="ECO:0000256" key="5">
    <source>
        <dbReference type="ARBA" id="ARBA00023014"/>
    </source>
</evidence>
<dbReference type="InterPro" id="IPR028431">
    <property type="entry name" value="NADP_DH_HndA-like"/>
</dbReference>
<evidence type="ECO:0000313" key="9">
    <source>
        <dbReference type="Proteomes" id="UP000007161"/>
    </source>
</evidence>
<keyword evidence="4 7" id="KW-0408">Iron</keyword>
<reference evidence="9" key="2">
    <citation type="submission" date="2012-01" db="EMBL/GenBank/DDBJ databases">
        <title>Complete sequence of chromosome of Marinitoga piezophila KA3.</title>
        <authorList>
            <person name="Lucas S."/>
            <person name="Han J."/>
            <person name="Lapidus A."/>
            <person name="Cheng J.-F."/>
            <person name="Goodwin L."/>
            <person name="Pitluck S."/>
            <person name="Peters L."/>
            <person name="Mikhailova N."/>
            <person name="Teshima H."/>
            <person name="Detter J.C."/>
            <person name="Han C."/>
            <person name="Tapia R."/>
            <person name="Land M."/>
            <person name="Hauser L."/>
            <person name="Kyrpides N."/>
            <person name="Ivanova N."/>
            <person name="Pagani I."/>
            <person name="Jebbar M."/>
            <person name="Vannier P."/>
            <person name="Oger P."/>
            <person name="Cario A."/>
            <person name="Bartlett D."/>
            <person name="Noll K.M."/>
            <person name="Woyke T."/>
        </authorList>
    </citation>
    <scope>NUCLEOTIDE SEQUENCE [LARGE SCALE GENOMIC DNA]</scope>
    <source>
        <strain evidence="9">DSM 14283 / JCM 11233 / KA3</strain>
    </source>
</reference>
<evidence type="ECO:0000256" key="1">
    <source>
        <dbReference type="ARBA" id="ARBA00010643"/>
    </source>
</evidence>